<accession>A0A7G3ZI27</accession>
<dbReference type="Proteomes" id="UP000515788">
    <property type="component" value="Chromosome 5"/>
</dbReference>
<dbReference type="OrthoDB" id="10254720at2759"/>
<evidence type="ECO:0000256" key="8">
    <source>
        <dbReference type="ARBA" id="ARBA00033774"/>
    </source>
</evidence>
<evidence type="ECO:0000313" key="12">
    <source>
        <dbReference type="Proteomes" id="UP000515788"/>
    </source>
</evidence>
<dbReference type="Gene3D" id="3.30.1520.10">
    <property type="entry name" value="Phox-like domain"/>
    <property type="match status" value="1"/>
</dbReference>
<dbReference type="GO" id="GO:0032266">
    <property type="term" value="F:phosphatidylinositol-3-phosphate binding"/>
    <property type="evidence" value="ECO:0007669"/>
    <property type="project" value="InterPro"/>
</dbReference>
<dbReference type="SUPFAM" id="SSF64268">
    <property type="entry name" value="PX domain"/>
    <property type="match status" value="1"/>
</dbReference>
<evidence type="ECO:0000313" key="11">
    <source>
        <dbReference type="EMBL" id="QLL33163.1"/>
    </source>
</evidence>
<protein>
    <recommendedName>
        <fullName evidence="8">Endosomal/vacuolar adapter protein YPT35</fullName>
    </recommendedName>
    <alternativeName>
        <fullName evidence="9">PX domain-containing protein YPT35</fullName>
    </alternativeName>
</protein>
<organism evidence="11 12">
    <name type="scientific">Torulaspora globosa</name>
    <dbReference type="NCBI Taxonomy" id="48254"/>
    <lineage>
        <taxon>Eukaryota</taxon>
        <taxon>Fungi</taxon>
        <taxon>Dikarya</taxon>
        <taxon>Ascomycota</taxon>
        <taxon>Saccharomycotina</taxon>
        <taxon>Saccharomycetes</taxon>
        <taxon>Saccharomycetales</taxon>
        <taxon>Saccharomycetaceae</taxon>
        <taxon>Torulaspora</taxon>
    </lineage>
</organism>
<evidence type="ECO:0000256" key="9">
    <source>
        <dbReference type="ARBA" id="ARBA00033785"/>
    </source>
</evidence>
<name>A0A7G3ZI27_9SACH</name>
<comment type="function">
    <text evidence="7">Recruits the lipid transfer protein VPS13 to endosomal and vacuolar membranes.</text>
</comment>
<feature type="domain" description="PX" evidence="10">
    <location>
        <begin position="28"/>
        <end position="157"/>
    </location>
</feature>
<dbReference type="InterPro" id="IPR001683">
    <property type="entry name" value="PX_dom"/>
</dbReference>
<dbReference type="GO" id="GO:0005774">
    <property type="term" value="C:vacuolar membrane"/>
    <property type="evidence" value="ECO:0007669"/>
    <property type="project" value="UniProtKB-SubCell"/>
</dbReference>
<keyword evidence="4" id="KW-0926">Vacuole</keyword>
<evidence type="ECO:0000256" key="4">
    <source>
        <dbReference type="ARBA" id="ARBA00022554"/>
    </source>
</evidence>
<evidence type="ECO:0000259" key="10">
    <source>
        <dbReference type="PROSITE" id="PS50195"/>
    </source>
</evidence>
<dbReference type="SMART" id="SM00312">
    <property type="entry name" value="PX"/>
    <property type="match status" value="1"/>
</dbReference>
<keyword evidence="12" id="KW-1185">Reference proteome</keyword>
<dbReference type="CDD" id="cd07280">
    <property type="entry name" value="PX_YPT35"/>
    <property type="match status" value="1"/>
</dbReference>
<reference evidence="11 12" key="1">
    <citation type="submission" date="2020-06" db="EMBL/GenBank/DDBJ databases">
        <title>The yeast mating-type switching endonuclease HO is a domesticated member of an unorthodox homing genetic element family.</title>
        <authorList>
            <person name="Coughlan A.Y."/>
            <person name="Lombardi L."/>
            <person name="Braun-Galleani S."/>
            <person name="Martos A.R."/>
            <person name="Galeote V."/>
            <person name="Bigey F."/>
            <person name="Dequin S."/>
            <person name="Byrne K.P."/>
            <person name="Wolfe K.H."/>
        </authorList>
    </citation>
    <scope>NUCLEOTIDE SEQUENCE [LARGE SCALE GENOMIC DNA]</scope>
    <source>
        <strain evidence="11 12">CBS764</strain>
    </source>
</reference>
<gene>
    <name evidence="11" type="ORF">HG536_0E00730</name>
</gene>
<evidence type="ECO:0000256" key="5">
    <source>
        <dbReference type="ARBA" id="ARBA00022753"/>
    </source>
</evidence>
<evidence type="ECO:0000256" key="2">
    <source>
        <dbReference type="ARBA" id="ARBA00004481"/>
    </source>
</evidence>
<dbReference type="InterPro" id="IPR037917">
    <property type="entry name" value="Ypt35_PX"/>
</dbReference>
<comment type="subcellular location">
    <subcellularLocation>
        <location evidence="2">Endosome membrane</location>
        <topology evidence="2">Peripheral membrane protein</topology>
    </subcellularLocation>
    <subcellularLocation>
        <location evidence="1">Vacuole membrane</location>
        <topology evidence="1">Peripheral membrane protein</topology>
    </subcellularLocation>
</comment>
<dbReference type="AlphaFoldDB" id="A0A7G3ZI27"/>
<evidence type="ECO:0000256" key="1">
    <source>
        <dbReference type="ARBA" id="ARBA00004148"/>
    </source>
</evidence>
<dbReference type="Pfam" id="PF00787">
    <property type="entry name" value="PX"/>
    <property type="match status" value="1"/>
</dbReference>
<keyword evidence="6" id="KW-0472">Membrane</keyword>
<proteinExistence type="inferred from homology"/>
<evidence type="ECO:0000256" key="6">
    <source>
        <dbReference type="ARBA" id="ARBA00023136"/>
    </source>
</evidence>
<sequence>MNVLAPEPITLADDESASSLGPTAALNVLRAHVTDCTVVSGENGSKFAVWKVTLELQRPDAPADGHPSVAIYKRYSEFRRFRDQLARRCPASDLPQLPPRVSWYQSWRYQDVNLDRAWLARRRQGLDYFLNKILLDQTLVAANRELIVRFLEPQPAANGL</sequence>
<comment type="similarity">
    <text evidence="3">Belongs to the YPT35 family.</text>
</comment>
<dbReference type="RefSeq" id="XP_037139837.1">
    <property type="nucleotide sequence ID" value="XM_037283941.1"/>
</dbReference>
<dbReference type="InterPro" id="IPR036871">
    <property type="entry name" value="PX_dom_sf"/>
</dbReference>
<dbReference type="PROSITE" id="PS50195">
    <property type="entry name" value="PX"/>
    <property type="match status" value="1"/>
</dbReference>
<dbReference type="GeneID" id="59326359"/>
<keyword evidence="5" id="KW-0967">Endosome</keyword>
<dbReference type="KEGG" id="tgb:HG536_0E00730"/>
<dbReference type="EMBL" id="CP059250">
    <property type="protein sequence ID" value="QLL33163.1"/>
    <property type="molecule type" value="Genomic_DNA"/>
</dbReference>
<evidence type="ECO:0000256" key="3">
    <source>
        <dbReference type="ARBA" id="ARBA00007426"/>
    </source>
</evidence>
<dbReference type="GO" id="GO:0010008">
    <property type="term" value="C:endosome membrane"/>
    <property type="evidence" value="ECO:0007669"/>
    <property type="project" value="UniProtKB-SubCell"/>
</dbReference>
<evidence type="ECO:0000256" key="7">
    <source>
        <dbReference type="ARBA" id="ARBA00033728"/>
    </source>
</evidence>